<dbReference type="EMBL" id="BMAW01068606">
    <property type="protein sequence ID" value="GFT65307.1"/>
    <property type="molecule type" value="Genomic_DNA"/>
</dbReference>
<evidence type="ECO:0000313" key="2">
    <source>
        <dbReference type="Proteomes" id="UP000887013"/>
    </source>
</evidence>
<evidence type="ECO:0000313" key="1">
    <source>
        <dbReference type="EMBL" id="GFT65307.1"/>
    </source>
</evidence>
<protein>
    <submittedName>
        <fullName evidence="1">Uncharacterized protein</fullName>
    </submittedName>
</protein>
<name>A0A8X6TWW7_NEPPI</name>
<accession>A0A8X6TWW7</accession>
<organism evidence="1 2">
    <name type="scientific">Nephila pilipes</name>
    <name type="common">Giant wood spider</name>
    <name type="synonym">Nephila maculata</name>
    <dbReference type="NCBI Taxonomy" id="299642"/>
    <lineage>
        <taxon>Eukaryota</taxon>
        <taxon>Metazoa</taxon>
        <taxon>Ecdysozoa</taxon>
        <taxon>Arthropoda</taxon>
        <taxon>Chelicerata</taxon>
        <taxon>Arachnida</taxon>
        <taxon>Araneae</taxon>
        <taxon>Araneomorphae</taxon>
        <taxon>Entelegynae</taxon>
        <taxon>Araneoidea</taxon>
        <taxon>Nephilidae</taxon>
        <taxon>Nephila</taxon>
    </lineage>
</organism>
<proteinExistence type="predicted"/>
<dbReference type="Proteomes" id="UP000887013">
    <property type="component" value="Unassembled WGS sequence"/>
</dbReference>
<gene>
    <name evidence="1" type="ORF">NPIL_398211</name>
</gene>
<comment type="caution">
    <text evidence="1">The sequence shown here is derived from an EMBL/GenBank/DDBJ whole genome shotgun (WGS) entry which is preliminary data.</text>
</comment>
<reference evidence="1" key="1">
    <citation type="submission" date="2020-08" db="EMBL/GenBank/DDBJ databases">
        <title>Multicomponent nature underlies the extraordinary mechanical properties of spider dragline silk.</title>
        <authorList>
            <person name="Kono N."/>
            <person name="Nakamura H."/>
            <person name="Mori M."/>
            <person name="Yoshida Y."/>
            <person name="Ohtoshi R."/>
            <person name="Malay A.D."/>
            <person name="Moran D.A.P."/>
            <person name="Tomita M."/>
            <person name="Numata K."/>
            <person name="Arakawa K."/>
        </authorList>
    </citation>
    <scope>NUCLEOTIDE SEQUENCE</scope>
</reference>
<dbReference type="AlphaFoldDB" id="A0A8X6TWW7"/>
<sequence length="88" mass="9901">MRISIAARHKSSPLEVFMTWSSFERGRRRGSRRKSAAAWRTAGKQCQRYGRRGKAATAAVAASYAFLKAYGGFGKCRMSKVFAYKTKQ</sequence>
<keyword evidence="2" id="KW-1185">Reference proteome</keyword>